<reference evidence="2 3" key="1">
    <citation type="submission" date="2023-07" db="EMBL/GenBank/DDBJ databases">
        <title>Genomic Encyclopedia of Type Strains, Phase IV (KMG-IV): sequencing the most valuable type-strain genomes for metagenomic binning, comparative biology and taxonomic classification.</title>
        <authorList>
            <person name="Goeker M."/>
        </authorList>
    </citation>
    <scope>NUCLEOTIDE SEQUENCE [LARGE SCALE GENOMIC DNA]</scope>
    <source>
        <strain evidence="2 3">DSM 19013</strain>
    </source>
</reference>
<comment type="caution">
    <text evidence="2">The sequence shown here is derived from an EMBL/GenBank/DDBJ whole genome shotgun (WGS) entry which is preliminary data.</text>
</comment>
<keyword evidence="1" id="KW-0812">Transmembrane</keyword>
<keyword evidence="3" id="KW-1185">Reference proteome</keyword>
<dbReference type="Proteomes" id="UP001231124">
    <property type="component" value="Unassembled WGS sequence"/>
</dbReference>
<keyword evidence="1" id="KW-1133">Transmembrane helix</keyword>
<feature type="transmembrane region" description="Helical" evidence="1">
    <location>
        <begin position="43"/>
        <end position="59"/>
    </location>
</feature>
<dbReference type="EMBL" id="JAUSVP010000006">
    <property type="protein sequence ID" value="MDQ0448053.1"/>
    <property type="molecule type" value="Genomic_DNA"/>
</dbReference>
<proteinExistence type="predicted"/>
<feature type="transmembrane region" description="Helical" evidence="1">
    <location>
        <begin position="5"/>
        <end position="23"/>
    </location>
</feature>
<evidence type="ECO:0000313" key="2">
    <source>
        <dbReference type="EMBL" id="MDQ0448053.1"/>
    </source>
</evidence>
<dbReference type="RefSeq" id="WP_238206076.1">
    <property type="nucleotide sequence ID" value="NZ_BPQE01000025.1"/>
</dbReference>
<evidence type="ECO:0000256" key="1">
    <source>
        <dbReference type="SAM" id="Phobius"/>
    </source>
</evidence>
<gene>
    <name evidence="2" type="ORF">QO012_002558</name>
</gene>
<name>A0ABU0I0D1_9HYPH</name>
<accession>A0ABU0I0D1</accession>
<protein>
    <submittedName>
        <fullName evidence="2">Amino acid permease</fullName>
    </submittedName>
</protein>
<organism evidence="2 3">
    <name type="scientific">Methylobacterium aerolatum</name>
    <dbReference type="NCBI Taxonomy" id="418708"/>
    <lineage>
        <taxon>Bacteria</taxon>
        <taxon>Pseudomonadati</taxon>
        <taxon>Pseudomonadota</taxon>
        <taxon>Alphaproteobacteria</taxon>
        <taxon>Hyphomicrobiales</taxon>
        <taxon>Methylobacteriaceae</taxon>
        <taxon>Methylobacterium</taxon>
    </lineage>
</organism>
<keyword evidence="1" id="KW-0472">Membrane</keyword>
<sequence length="61" mass="7060">MLINILFIAWLAACGAFVIYRLFLGARHTARTINKFPSPWVGWYWIATLVFCGLLAVFLRR</sequence>
<evidence type="ECO:0000313" key="3">
    <source>
        <dbReference type="Proteomes" id="UP001231124"/>
    </source>
</evidence>